<dbReference type="Pfam" id="PF00388">
    <property type="entry name" value="PI-PLC-X"/>
    <property type="match status" value="1"/>
</dbReference>
<organism evidence="2 3">
    <name type="scientific">Aspergillus granulosus</name>
    <dbReference type="NCBI Taxonomy" id="176169"/>
    <lineage>
        <taxon>Eukaryota</taxon>
        <taxon>Fungi</taxon>
        <taxon>Dikarya</taxon>
        <taxon>Ascomycota</taxon>
        <taxon>Pezizomycotina</taxon>
        <taxon>Eurotiomycetes</taxon>
        <taxon>Eurotiomycetidae</taxon>
        <taxon>Eurotiales</taxon>
        <taxon>Aspergillaceae</taxon>
        <taxon>Aspergillus</taxon>
        <taxon>Aspergillus subgen. Nidulantes</taxon>
    </lineage>
</organism>
<evidence type="ECO:0000313" key="3">
    <source>
        <dbReference type="Proteomes" id="UP001610334"/>
    </source>
</evidence>
<gene>
    <name evidence="2" type="ORF">BJX63DRAFT_423067</name>
</gene>
<dbReference type="Proteomes" id="UP001610334">
    <property type="component" value="Unassembled WGS sequence"/>
</dbReference>
<reference evidence="2 3" key="1">
    <citation type="submission" date="2024-07" db="EMBL/GenBank/DDBJ databases">
        <title>Section-level genome sequencing and comparative genomics of Aspergillus sections Usti and Cavernicolus.</title>
        <authorList>
            <consortium name="Lawrence Berkeley National Laboratory"/>
            <person name="Nybo J.L."/>
            <person name="Vesth T.C."/>
            <person name="Theobald S."/>
            <person name="Frisvad J.C."/>
            <person name="Larsen T.O."/>
            <person name="Kjaerboelling I."/>
            <person name="Rothschild-Mancinelli K."/>
            <person name="Lyhne E.K."/>
            <person name="Kogle M.E."/>
            <person name="Barry K."/>
            <person name="Clum A."/>
            <person name="Na H."/>
            <person name="Ledsgaard L."/>
            <person name="Lin J."/>
            <person name="Lipzen A."/>
            <person name="Kuo A."/>
            <person name="Riley R."/>
            <person name="Mondo S."/>
            <person name="Labutti K."/>
            <person name="Haridas S."/>
            <person name="Pangalinan J."/>
            <person name="Salamov A.A."/>
            <person name="Simmons B.A."/>
            <person name="Magnuson J.K."/>
            <person name="Chen J."/>
            <person name="Drula E."/>
            <person name="Henrissat B."/>
            <person name="Wiebenga A."/>
            <person name="Lubbers R.J."/>
            <person name="Gomes A.C."/>
            <person name="Makela M.R."/>
            <person name="Stajich J."/>
            <person name="Grigoriev I.V."/>
            <person name="Mortensen U.H."/>
            <person name="De Vries R.P."/>
            <person name="Baker S.E."/>
            <person name="Andersen M.R."/>
        </authorList>
    </citation>
    <scope>NUCLEOTIDE SEQUENCE [LARGE SCALE GENOMIC DNA]</scope>
    <source>
        <strain evidence="2 3">CBS 588.65</strain>
    </source>
</reference>
<evidence type="ECO:0000313" key="2">
    <source>
        <dbReference type="EMBL" id="KAL2810476.1"/>
    </source>
</evidence>
<dbReference type="InterPro" id="IPR017946">
    <property type="entry name" value="PLC-like_Pdiesterase_TIM-brl"/>
</dbReference>
<name>A0ABR4H4Z3_9EURO</name>
<feature type="domain" description="Phosphatidylinositol-specific phospholipase C X" evidence="1">
    <location>
        <begin position="159"/>
        <end position="309"/>
    </location>
</feature>
<sequence length="488" mass="55595">MVAEHLTIRNLTSTPIVLKRIERFHAPEKPRDVDIGALAKNFTRLVTNVTRAEAPVASINDDTKPFAHKDVDIRIEPFKTVKTELRSHIDSEQERIRWVFESKGEKHQIQTPVPTTETASMKPLTKDAKLRFTGIYSTAESHLAVFSSANLNAWMRELKDDTLLSSLSIPGTHNSPTCHVAPPSVRCQAVSPREQLKNGVRFFDIRVQPKFPEDASKDELVLVHSTFPISLTGDKYFRDLMREVNDFLEHNPSETIIISLKREGPGKHTDEQLSRILRDHYCREGSRWYTNPKIPTLGEARGKVILVRRFNMLEELKEVHGGQGWGINATGWADNCANATCPSGQIVIQDFYEVLETENIEKKIQYVREHCKRASETRYPFGVLPGPKATKAHPLYINFLSASNFFKLGTWPEKIAEKLNPATVDHLCRRHGEKEDADWATGILVTDWVGLDGDWDLVRAIVGMNAKLMVRQRKQENSPERKEDHDRK</sequence>
<accession>A0ABR4H4Z3</accession>
<dbReference type="PANTHER" id="PTHR13593">
    <property type="match status" value="1"/>
</dbReference>
<dbReference type="EMBL" id="JBFXLT010000071">
    <property type="protein sequence ID" value="KAL2810476.1"/>
    <property type="molecule type" value="Genomic_DNA"/>
</dbReference>
<dbReference type="SUPFAM" id="SSF51695">
    <property type="entry name" value="PLC-like phosphodiesterases"/>
    <property type="match status" value="1"/>
</dbReference>
<proteinExistence type="predicted"/>
<keyword evidence="3" id="KW-1185">Reference proteome</keyword>
<dbReference type="PROSITE" id="PS50007">
    <property type="entry name" value="PIPLC_X_DOMAIN"/>
    <property type="match status" value="1"/>
</dbReference>
<dbReference type="SMART" id="SM00148">
    <property type="entry name" value="PLCXc"/>
    <property type="match status" value="1"/>
</dbReference>
<dbReference type="InterPro" id="IPR051057">
    <property type="entry name" value="PI-PLC_domain"/>
</dbReference>
<dbReference type="InterPro" id="IPR000909">
    <property type="entry name" value="PLipase_C_PInositol-sp_X_dom"/>
</dbReference>
<protein>
    <submittedName>
        <fullName evidence="2">PLC-like phosphodiesterase</fullName>
    </submittedName>
</protein>
<dbReference type="PANTHER" id="PTHR13593:SF113">
    <property type="entry name" value="SI:DKEY-266F7.9"/>
    <property type="match status" value="1"/>
</dbReference>
<comment type="caution">
    <text evidence="2">The sequence shown here is derived from an EMBL/GenBank/DDBJ whole genome shotgun (WGS) entry which is preliminary data.</text>
</comment>
<dbReference type="CDD" id="cd08586">
    <property type="entry name" value="PI-PLCc_BcPLC_like"/>
    <property type="match status" value="1"/>
</dbReference>
<dbReference type="Gene3D" id="3.20.20.190">
    <property type="entry name" value="Phosphatidylinositol (PI) phosphodiesterase"/>
    <property type="match status" value="1"/>
</dbReference>
<evidence type="ECO:0000259" key="1">
    <source>
        <dbReference type="SMART" id="SM00148"/>
    </source>
</evidence>